<dbReference type="InterPro" id="IPR052358">
    <property type="entry name" value="Aro_Compnd_Degr_Hydrolases"/>
</dbReference>
<name>A0ABP0CDQ6_9PEZI</name>
<dbReference type="EMBL" id="CAWUHD010000089">
    <property type="protein sequence ID" value="CAK7229953.1"/>
    <property type="molecule type" value="Genomic_DNA"/>
</dbReference>
<dbReference type="SUPFAM" id="SSF51556">
    <property type="entry name" value="Metallo-dependent hydrolases"/>
    <property type="match status" value="1"/>
</dbReference>
<evidence type="ECO:0000313" key="2">
    <source>
        <dbReference type="EMBL" id="CAK7229953.1"/>
    </source>
</evidence>
<feature type="domain" description="Amidohydrolase-related" evidence="1">
    <location>
        <begin position="75"/>
        <end position="354"/>
    </location>
</feature>
<keyword evidence="3" id="KW-1185">Reference proteome</keyword>
<dbReference type="Pfam" id="PF04909">
    <property type="entry name" value="Amidohydro_2"/>
    <property type="match status" value="1"/>
</dbReference>
<sequence>MALSTQGPKRSSIRQFQQSLLILLRQCLASIRKYASFLKRPATQATAKATAASTAAPSTVRARAGIRARMPNGSWDSHVHVFDPVRYPLPPGSLYTPPPSSTDDLVAFEATLGLSRVVLVQPSCYGNDNTCMLEALQKLGPRRARAVITFDPATTTATQLSAFHALGVRGVRINLQSVGKTLDAGSLRATLQQYADAVRPLGWVVQVYVSLPLVKLLEDIVPDLDVRVCIDHIGHPDLAPTAAASAAYRASRDPYDLEGFASLIALLKAGSTYTKISGAYRFSQRPADYEDGRPMVQEILRVAGKHRAVFASDWPHTRFDNLDITTWTEKVMDWCEDEATLNAVFRDTAVDLWDVEGDDE</sequence>
<dbReference type="Gene3D" id="3.20.20.140">
    <property type="entry name" value="Metal-dependent hydrolases"/>
    <property type="match status" value="1"/>
</dbReference>
<gene>
    <name evidence="2" type="ORF">SEUCBS140593_007420</name>
</gene>
<reference evidence="2 3" key="1">
    <citation type="submission" date="2024-01" db="EMBL/GenBank/DDBJ databases">
        <authorList>
            <person name="Allen C."/>
            <person name="Tagirdzhanova G."/>
        </authorList>
    </citation>
    <scope>NUCLEOTIDE SEQUENCE [LARGE SCALE GENOMIC DNA]</scope>
</reference>
<dbReference type="Proteomes" id="UP001642482">
    <property type="component" value="Unassembled WGS sequence"/>
</dbReference>
<dbReference type="InterPro" id="IPR006680">
    <property type="entry name" value="Amidohydro-rel"/>
</dbReference>
<organism evidence="2 3">
    <name type="scientific">Sporothrix eucalyptigena</name>
    <dbReference type="NCBI Taxonomy" id="1812306"/>
    <lineage>
        <taxon>Eukaryota</taxon>
        <taxon>Fungi</taxon>
        <taxon>Dikarya</taxon>
        <taxon>Ascomycota</taxon>
        <taxon>Pezizomycotina</taxon>
        <taxon>Sordariomycetes</taxon>
        <taxon>Sordariomycetidae</taxon>
        <taxon>Ophiostomatales</taxon>
        <taxon>Ophiostomataceae</taxon>
        <taxon>Sporothrix</taxon>
    </lineage>
</organism>
<dbReference type="PANTHER" id="PTHR35563:SF2">
    <property type="entry name" value="BARREL METAL-DEPENDENT HYDROLASE, PUTATIVE (AFU_ORTHOLOGUE AFUA_1G16240)-RELATED"/>
    <property type="match status" value="1"/>
</dbReference>
<evidence type="ECO:0000313" key="3">
    <source>
        <dbReference type="Proteomes" id="UP001642482"/>
    </source>
</evidence>
<evidence type="ECO:0000259" key="1">
    <source>
        <dbReference type="Pfam" id="PF04909"/>
    </source>
</evidence>
<comment type="caution">
    <text evidence="2">The sequence shown here is derived from an EMBL/GenBank/DDBJ whole genome shotgun (WGS) entry which is preliminary data.</text>
</comment>
<accession>A0ABP0CDQ6</accession>
<dbReference type="PANTHER" id="PTHR35563">
    <property type="entry name" value="BARREL METAL-DEPENDENT HYDROLASE, PUTATIVE (AFU_ORTHOLOGUE AFUA_1G16240)-RELATED"/>
    <property type="match status" value="1"/>
</dbReference>
<dbReference type="InterPro" id="IPR032466">
    <property type="entry name" value="Metal_Hydrolase"/>
</dbReference>
<proteinExistence type="predicted"/>
<protein>
    <recommendedName>
        <fullName evidence="1">Amidohydrolase-related domain-containing protein</fullName>
    </recommendedName>
</protein>